<comment type="function">
    <text evidence="5">Acylhydrolase that catalyzes the hydrolysis of phospholipids at the sn-1 position.</text>
</comment>
<keyword evidence="4 5" id="KW-0443">Lipid metabolism</keyword>
<evidence type="ECO:0000256" key="5">
    <source>
        <dbReference type="RuleBase" id="RU367093"/>
    </source>
</evidence>
<dbReference type="EMBL" id="AP019301">
    <property type="protein sequence ID" value="BBH03082.1"/>
    <property type="molecule type" value="Genomic_DNA"/>
</dbReference>
<dbReference type="InterPro" id="IPR002921">
    <property type="entry name" value="Fungal_lipase-type"/>
</dbReference>
<evidence type="ECO:0000256" key="2">
    <source>
        <dbReference type="ARBA" id="ARBA00022801"/>
    </source>
</evidence>
<dbReference type="EC" id="3.1.1.-" evidence="5"/>
<evidence type="ECO:0000313" key="7">
    <source>
        <dbReference type="EMBL" id="BBH03082.1"/>
    </source>
</evidence>
<dbReference type="AlphaFoldDB" id="A0A4Y1RFU5"/>
<dbReference type="GO" id="GO:0008970">
    <property type="term" value="F:phospholipase A1 activity"/>
    <property type="evidence" value="ECO:0007669"/>
    <property type="project" value="UniProtKB-UniRule"/>
</dbReference>
<keyword evidence="2 5" id="KW-0378">Hydrolase</keyword>
<accession>A0A4Y1RFU5</accession>
<feature type="domain" description="Fungal lipase-type" evidence="6">
    <location>
        <begin position="877"/>
        <end position="1034"/>
    </location>
</feature>
<sequence>MDAIARRWRLLSGQTEWEGLLYPLDIDLRRYIIHYGERASAIADAFIDEPKSKNSGLPRYAKRNLFSKVGLESYSPYKYVVKTYLYATTKLVPGKSIWLGYVAVTTDEGKRVLGRRDILISWRGTKLEKEFDIDRETTLVPASDILGKDNVNEPKVHSVPHSKRGLTIYIHQCFLNQRICEFSIVSGSCAVKELLKKYKGEEISITVTGHSMGAAIGILNATDIAYNGYNKLSDKPGKASLVTAIVFACPGLGDSGFNKVFSSLKNLHVLRVANTNDLAPILSAEGKYVHVGKELRFNSLMSPYLKALSDYDDWIGIVEMFHDLEVYLHGVAGTQGENGFKLEVDRDIALVNKLLDAVKDEYRIVVKWWIEKNKSMVQRDDGSWKKTTMHSIAKRWRLLSGETEWEGLLNPLDLDLRRYILHYGERAAAIADAFIDETKSDNCGLPRYAKRYLFSKVGLENSNPYKYKVKKYLYAATTLSPGKSIWLGYVAVATDEGKKVLGRRDILVSWRGTELVAEWGIDVVFDLVSASDIVGEKHHPKVHHGFHSYYTHVEPESPHNKTSCRAQALAAIKEVVNRYKNETISITVTGHSMGAAMGILNATDIVYNGYNKPPGHPVCPVTAIVFAAPRLGDQGFSNVFYGLKNLHVLRVTNDYDLIPSLPPFANYLHVGKELRFDTFKSPYLKDPKQSLHSLEVYLHGVAGTQGENDFKLAVKRDLALVNKYLDGLKDKYLVVAKWWTEKNKSMLQLGDGSWVLMDHETRWRVLSGEDEWEGLLDPLDIDLRHYIIHYGERAGAIGYGLIDKPTSISKNIGLPRYAKRNLFSKVGLETGNPYKYEVKKYLYAATRFAPGKSSLLGFVAVSTDEGSKVLGRRDILISWRGTMLDQEVEVDATILFFSASDILGKEHNPQVHLGWHGYYTNLDSESAHNKTASCRDQVLAAVRELVDEYKDEEISITVTGHSMGSAIAVLNATDIVYNGYNKPTNSNNVSLVTAIVFACPNVGDQGFKKVFSSLENLRVLRITNEWDPVPKLPILPYVPVGKELVIDTLKSPYLKNAIDSVHQLEVYLHGVAGTQGRNNDFKLEINRDLALVNKILDGLDDKYHIIPKWWIERNNSMVQMEDGSWELMDHEKDDDDDDDGA</sequence>
<dbReference type="InterPro" id="IPR029058">
    <property type="entry name" value="AB_hydrolase_fold"/>
</dbReference>
<dbReference type="PANTHER" id="PTHR31828:SF20">
    <property type="entry name" value="PHOSPHOLIPASE A1"/>
    <property type="match status" value="1"/>
</dbReference>
<evidence type="ECO:0000256" key="3">
    <source>
        <dbReference type="ARBA" id="ARBA00022963"/>
    </source>
</evidence>
<dbReference type="SUPFAM" id="SSF53474">
    <property type="entry name" value="alpha/beta-Hydrolases"/>
    <property type="match status" value="3"/>
</dbReference>
<dbReference type="Pfam" id="PF01764">
    <property type="entry name" value="Lipase_3"/>
    <property type="match status" value="3"/>
</dbReference>
<keyword evidence="3 5" id="KW-0442">Lipid degradation</keyword>
<dbReference type="GO" id="GO:0016042">
    <property type="term" value="P:lipid catabolic process"/>
    <property type="evidence" value="ECO:0007669"/>
    <property type="project" value="UniProtKB-UniRule"/>
</dbReference>
<feature type="domain" description="Fungal lipase-type" evidence="6">
    <location>
        <begin position="508"/>
        <end position="664"/>
    </location>
</feature>
<comment type="similarity">
    <text evidence="1 5">Belongs to the AB hydrolase superfamily. Lipase family.</text>
</comment>
<reference evidence="7" key="1">
    <citation type="journal article" date="2019" name="Science">
        <title>Mutation of a bHLH transcription factor allowed almond domestication.</title>
        <authorList>
            <person name="Sanchez-Perez R."/>
            <person name="Pavan S."/>
            <person name="Mazzeo R."/>
            <person name="Moldovan C."/>
            <person name="Aiese Cigliano R."/>
            <person name="Del Cueto J."/>
            <person name="Ricciardi F."/>
            <person name="Lotti C."/>
            <person name="Ricciardi L."/>
            <person name="Dicenta F."/>
            <person name="Lopez-Marques R.L."/>
            <person name="Lindberg Moller B."/>
        </authorList>
    </citation>
    <scope>NUCLEOTIDE SEQUENCE</scope>
</reference>
<evidence type="ECO:0000256" key="1">
    <source>
        <dbReference type="ARBA" id="ARBA00010701"/>
    </source>
</evidence>
<dbReference type="Gene3D" id="3.40.50.1820">
    <property type="entry name" value="alpha/beta hydrolase"/>
    <property type="match status" value="3"/>
</dbReference>
<protein>
    <recommendedName>
        <fullName evidence="5">Phospholipase A1</fullName>
        <ecNumber evidence="5">3.1.1.-</ecNumber>
    </recommendedName>
</protein>
<gene>
    <name evidence="7" type="ORF">Prudu_013847</name>
</gene>
<dbReference type="CDD" id="cd00519">
    <property type="entry name" value="Lipase_3"/>
    <property type="match status" value="3"/>
</dbReference>
<proteinExistence type="inferred from homology"/>
<evidence type="ECO:0000259" key="6">
    <source>
        <dbReference type="Pfam" id="PF01764"/>
    </source>
</evidence>
<organism evidence="7">
    <name type="scientific">Prunus dulcis</name>
    <name type="common">Almond</name>
    <name type="synonym">Amygdalus dulcis</name>
    <dbReference type="NCBI Taxonomy" id="3755"/>
    <lineage>
        <taxon>Eukaryota</taxon>
        <taxon>Viridiplantae</taxon>
        <taxon>Streptophyta</taxon>
        <taxon>Embryophyta</taxon>
        <taxon>Tracheophyta</taxon>
        <taxon>Spermatophyta</taxon>
        <taxon>Magnoliopsida</taxon>
        <taxon>eudicotyledons</taxon>
        <taxon>Gunneridae</taxon>
        <taxon>Pentapetalae</taxon>
        <taxon>rosids</taxon>
        <taxon>fabids</taxon>
        <taxon>Rosales</taxon>
        <taxon>Rosaceae</taxon>
        <taxon>Amygdaloideae</taxon>
        <taxon>Amygdaleae</taxon>
        <taxon>Prunus</taxon>
    </lineage>
</organism>
<feature type="domain" description="Fungal lipase-type" evidence="6">
    <location>
        <begin position="120"/>
        <end position="284"/>
    </location>
</feature>
<evidence type="ECO:0000256" key="4">
    <source>
        <dbReference type="ARBA" id="ARBA00023098"/>
    </source>
</evidence>
<name>A0A4Y1RFU5_PRUDU</name>
<dbReference type="InterPro" id="IPR033556">
    <property type="entry name" value="PLA"/>
</dbReference>
<dbReference type="GO" id="GO:0005737">
    <property type="term" value="C:cytoplasm"/>
    <property type="evidence" value="ECO:0007669"/>
    <property type="project" value="UniProtKB-ARBA"/>
</dbReference>
<dbReference type="PANTHER" id="PTHR31828">
    <property type="entry name" value="PHOSPHOLIPASE A1-IIGAMMA"/>
    <property type="match status" value="1"/>
</dbReference>
<dbReference type="FunFam" id="3.40.50.1820:FF:000065">
    <property type="entry name" value="Phospholipase A1-II 3"/>
    <property type="match status" value="2"/>
</dbReference>